<organism evidence="2 3">
    <name type="scientific">Herbidospora solisilvae</name>
    <dbReference type="NCBI Taxonomy" id="2696284"/>
    <lineage>
        <taxon>Bacteria</taxon>
        <taxon>Bacillati</taxon>
        <taxon>Actinomycetota</taxon>
        <taxon>Actinomycetes</taxon>
        <taxon>Streptosporangiales</taxon>
        <taxon>Streptosporangiaceae</taxon>
        <taxon>Herbidospora</taxon>
    </lineage>
</organism>
<comment type="caution">
    <text evidence="2">The sequence shown here is derived from an EMBL/GenBank/DDBJ whole genome shotgun (WGS) entry which is preliminary data.</text>
</comment>
<feature type="chain" id="PRO_5028847211" description="Ricin B lectin domain-containing protein" evidence="1">
    <location>
        <begin position="33"/>
        <end position="209"/>
    </location>
</feature>
<dbReference type="SUPFAM" id="SSF50370">
    <property type="entry name" value="Ricin B-like lectins"/>
    <property type="match status" value="1"/>
</dbReference>
<sequence>MKSLRIRTALPATLTTFLLAGSALLVSAPADAAPGQAARLAQALALTPVTQPGAYPPFVDGRQHVVENVNTRGYLIHEYWSAPGCTDAIPCRLQAWTGGVTPPANEWYFEDAQARNGYIWFRMRNAKSNKCAVPGGVAWALPTAVVKTCSNGDEFLWRAEPERIGDWRTAKFVSYTTRRALKPFGTTRNEFLVLNDDGNTSNYYWTISQ</sequence>
<dbReference type="RefSeq" id="WP_161482894.1">
    <property type="nucleotide sequence ID" value="NZ_WXEW01000009.1"/>
</dbReference>
<evidence type="ECO:0000313" key="2">
    <source>
        <dbReference type="EMBL" id="NAS25863.1"/>
    </source>
</evidence>
<evidence type="ECO:0008006" key="4">
    <source>
        <dbReference type="Google" id="ProtNLM"/>
    </source>
</evidence>
<dbReference type="Proteomes" id="UP000479526">
    <property type="component" value="Unassembled WGS sequence"/>
</dbReference>
<dbReference type="EMBL" id="WXEW01000009">
    <property type="protein sequence ID" value="NAS25863.1"/>
    <property type="molecule type" value="Genomic_DNA"/>
</dbReference>
<keyword evidence="3" id="KW-1185">Reference proteome</keyword>
<evidence type="ECO:0000256" key="1">
    <source>
        <dbReference type="SAM" id="SignalP"/>
    </source>
</evidence>
<reference evidence="2 3" key="1">
    <citation type="submission" date="2020-01" db="EMBL/GenBank/DDBJ databases">
        <title>Herbidospora sp. NEAU-GS84 nov., a novel actinomycete isolated from soil.</title>
        <authorList>
            <person name="Han L."/>
        </authorList>
    </citation>
    <scope>NUCLEOTIDE SEQUENCE [LARGE SCALE GENOMIC DNA]</scope>
    <source>
        <strain evidence="2 3">NEAU-GS84</strain>
    </source>
</reference>
<dbReference type="CDD" id="cd00161">
    <property type="entry name" value="beta-trefoil_Ricin-like"/>
    <property type="match status" value="1"/>
</dbReference>
<name>A0A7C9JIM7_9ACTN</name>
<dbReference type="AlphaFoldDB" id="A0A7C9JIM7"/>
<dbReference type="Gene3D" id="2.80.10.50">
    <property type="match status" value="1"/>
</dbReference>
<keyword evidence="1" id="KW-0732">Signal</keyword>
<feature type="signal peptide" evidence="1">
    <location>
        <begin position="1"/>
        <end position="32"/>
    </location>
</feature>
<accession>A0A7C9JIM7</accession>
<dbReference type="InterPro" id="IPR035992">
    <property type="entry name" value="Ricin_B-like_lectins"/>
</dbReference>
<gene>
    <name evidence="2" type="ORF">GT755_29795</name>
</gene>
<proteinExistence type="predicted"/>
<evidence type="ECO:0000313" key="3">
    <source>
        <dbReference type="Proteomes" id="UP000479526"/>
    </source>
</evidence>
<protein>
    <recommendedName>
        <fullName evidence="4">Ricin B lectin domain-containing protein</fullName>
    </recommendedName>
</protein>